<keyword evidence="8 12" id="KW-0238">DNA-binding</keyword>
<evidence type="ECO:0000256" key="5">
    <source>
        <dbReference type="ARBA" id="ARBA00022833"/>
    </source>
</evidence>
<dbReference type="Pfam" id="PF05485">
    <property type="entry name" value="THAP"/>
    <property type="match status" value="1"/>
</dbReference>
<dbReference type="EMBL" id="BMAO01031919">
    <property type="protein sequence ID" value="GFQ78571.1"/>
    <property type="molecule type" value="Genomic_DNA"/>
</dbReference>
<evidence type="ECO:0000313" key="14">
    <source>
        <dbReference type="EMBL" id="GFQ78571.1"/>
    </source>
</evidence>
<evidence type="ECO:0000256" key="9">
    <source>
        <dbReference type="ARBA" id="ARBA00023163"/>
    </source>
</evidence>
<evidence type="ECO:0000256" key="12">
    <source>
        <dbReference type="PROSITE-ProRule" id="PRU00309"/>
    </source>
</evidence>
<dbReference type="GO" id="GO:0043565">
    <property type="term" value="F:sequence-specific DNA binding"/>
    <property type="evidence" value="ECO:0007669"/>
    <property type="project" value="InterPro"/>
</dbReference>
<keyword evidence="5" id="KW-0862">Zinc</keyword>
<evidence type="ECO:0000256" key="3">
    <source>
        <dbReference type="ARBA" id="ARBA00022723"/>
    </source>
</evidence>
<dbReference type="GO" id="GO:0008270">
    <property type="term" value="F:zinc ion binding"/>
    <property type="evidence" value="ECO:0007669"/>
    <property type="project" value="UniProtKB-KW"/>
</dbReference>
<gene>
    <name evidence="14" type="primary">AVEN_42702_1</name>
    <name evidence="14" type="ORF">TNCT_4882</name>
</gene>
<evidence type="ECO:0000256" key="6">
    <source>
        <dbReference type="ARBA" id="ARBA00023015"/>
    </source>
</evidence>
<dbReference type="Proteomes" id="UP000887116">
    <property type="component" value="Unassembled WGS sequence"/>
</dbReference>
<evidence type="ECO:0000256" key="1">
    <source>
        <dbReference type="ARBA" id="ARBA00004642"/>
    </source>
</evidence>
<name>A0A8X6KNE7_TRICU</name>
<proteinExistence type="inferred from homology"/>
<dbReference type="OrthoDB" id="6422684at2759"/>
<feature type="domain" description="THAP-type" evidence="13">
    <location>
        <begin position="1"/>
        <end position="87"/>
    </location>
</feature>
<dbReference type="SMART" id="SM00692">
    <property type="entry name" value="DM3"/>
    <property type="match status" value="1"/>
</dbReference>
<comment type="subcellular location">
    <subcellularLocation>
        <location evidence="1">Nucleus</location>
        <location evidence="1">Nucleoplasm</location>
    </subcellularLocation>
</comment>
<keyword evidence="15" id="KW-1185">Reference proteome</keyword>
<keyword evidence="4 12" id="KW-0863">Zinc-finger</keyword>
<keyword evidence="9" id="KW-0804">Transcription</keyword>
<keyword evidence="3" id="KW-0479">Metal-binding</keyword>
<dbReference type="PROSITE" id="PS50950">
    <property type="entry name" value="ZF_THAP"/>
    <property type="match status" value="1"/>
</dbReference>
<evidence type="ECO:0000256" key="7">
    <source>
        <dbReference type="ARBA" id="ARBA00023054"/>
    </source>
</evidence>
<dbReference type="Gene3D" id="6.20.210.20">
    <property type="entry name" value="THAP domain"/>
    <property type="match status" value="1"/>
</dbReference>
<dbReference type="InterPro" id="IPR006612">
    <property type="entry name" value="THAP_Znf"/>
</dbReference>
<keyword evidence="7" id="KW-0175">Coiled coil</keyword>
<dbReference type="InterPro" id="IPR038441">
    <property type="entry name" value="THAP_Znf_sf"/>
</dbReference>
<dbReference type="SMART" id="SM00980">
    <property type="entry name" value="THAP"/>
    <property type="match status" value="1"/>
</dbReference>
<evidence type="ECO:0000256" key="4">
    <source>
        <dbReference type="ARBA" id="ARBA00022771"/>
    </source>
</evidence>
<evidence type="ECO:0000256" key="10">
    <source>
        <dbReference type="ARBA" id="ARBA00023242"/>
    </source>
</evidence>
<keyword evidence="10" id="KW-0539">Nucleus</keyword>
<evidence type="ECO:0000313" key="15">
    <source>
        <dbReference type="Proteomes" id="UP000887116"/>
    </source>
</evidence>
<keyword evidence="6" id="KW-0805">Transcription regulation</keyword>
<evidence type="ECO:0000256" key="11">
    <source>
        <dbReference type="ARBA" id="ARBA00023306"/>
    </source>
</evidence>
<accession>A0A8X6KNE7</accession>
<reference evidence="14" key="1">
    <citation type="submission" date="2020-07" db="EMBL/GenBank/DDBJ databases">
        <title>Multicomponent nature underlies the extraordinary mechanical properties of spider dragline silk.</title>
        <authorList>
            <person name="Kono N."/>
            <person name="Nakamura H."/>
            <person name="Mori M."/>
            <person name="Yoshida Y."/>
            <person name="Ohtoshi R."/>
            <person name="Malay A.D."/>
            <person name="Moran D.A.P."/>
            <person name="Tomita M."/>
            <person name="Numata K."/>
            <person name="Arakawa K."/>
        </authorList>
    </citation>
    <scope>NUCLEOTIDE SEQUENCE</scope>
</reference>
<comment type="similarity">
    <text evidence="2">Belongs to the THAP1 family.</text>
</comment>
<comment type="caution">
    <text evidence="14">The sequence shown here is derived from an EMBL/GenBank/DDBJ whole genome shotgun (WGS) entry which is preliminary data.</text>
</comment>
<protein>
    <submittedName>
        <fullName evidence="14">THAP-type domain-containing protein</fullName>
    </submittedName>
</protein>
<evidence type="ECO:0000259" key="13">
    <source>
        <dbReference type="PROSITE" id="PS50950"/>
    </source>
</evidence>
<organism evidence="14 15">
    <name type="scientific">Trichonephila clavata</name>
    <name type="common">Joro spider</name>
    <name type="synonym">Nephila clavata</name>
    <dbReference type="NCBI Taxonomy" id="2740835"/>
    <lineage>
        <taxon>Eukaryota</taxon>
        <taxon>Metazoa</taxon>
        <taxon>Ecdysozoa</taxon>
        <taxon>Arthropoda</taxon>
        <taxon>Chelicerata</taxon>
        <taxon>Arachnida</taxon>
        <taxon>Araneae</taxon>
        <taxon>Araneomorphae</taxon>
        <taxon>Entelegynae</taxon>
        <taxon>Araneoidea</taxon>
        <taxon>Nephilidae</taxon>
        <taxon>Trichonephila</taxon>
    </lineage>
</organism>
<keyword evidence="11" id="KW-0131">Cell cycle</keyword>
<evidence type="ECO:0000256" key="8">
    <source>
        <dbReference type="ARBA" id="ARBA00023125"/>
    </source>
</evidence>
<dbReference type="PANTHER" id="PTHR46600:SF1">
    <property type="entry name" value="THAP DOMAIN-CONTAINING PROTEIN 1"/>
    <property type="match status" value="1"/>
</dbReference>
<sequence length="337" mass="38354">MRSYCCIPNCNSSSVDKEPGLSFHEFPTKNHYRNRWLKAITTLVTSDFRLNERMKNKVCSKHFKETDFSPLCSKRRRLKGCAVPSVFPESINKFPVSKVLELEIIIKKDSENLFNEDADSQSHLSPLCMETAEIKDQSHARVISVDSEEPENCASELTDSEVSLEILEHENFSNSTCTTSELDVIYESKNVCNVLKCEKSSSLDLSLNNSVDGLKRISAKESNLSEFTVFGLYVASQLQQLPLEDAYRLKEKIQTLLTRFCPQSLKEPTFFSYIPEDTTNVTNDKLSLESKLFVSKESKKHASYPSSQTYVPTNMNSSFKIYTLTQTDFLNPVCFNN</sequence>
<dbReference type="PANTHER" id="PTHR46600">
    <property type="entry name" value="THAP DOMAIN-CONTAINING"/>
    <property type="match status" value="1"/>
</dbReference>
<dbReference type="GO" id="GO:0005654">
    <property type="term" value="C:nucleoplasm"/>
    <property type="evidence" value="ECO:0007669"/>
    <property type="project" value="UniProtKB-SubCell"/>
</dbReference>
<evidence type="ECO:0000256" key="2">
    <source>
        <dbReference type="ARBA" id="ARBA00006177"/>
    </source>
</evidence>
<dbReference type="AlphaFoldDB" id="A0A8X6KNE7"/>
<dbReference type="SUPFAM" id="SSF57716">
    <property type="entry name" value="Glucocorticoid receptor-like (DNA-binding domain)"/>
    <property type="match status" value="1"/>
</dbReference>
<dbReference type="InterPro" id="IPR026516">
    <property type="entry name" value="THAP1/10"/>
</dbReference>